<name>A0AAV1E2R8_OLDCO</name>
<keyword evidence="2" id="KW-0677">Repeat</keyword>
<accession>A0AAV1E2R8</accession>
<dbReference type="Proteomes" id="UP001161247">
    <property type="component" value="Chromosome 7"/>
</dbReference>
<evidence type="ECO:0000256" key="2">
    <source>
        <dbReference type="ARBA" id="ARBA00022737"/>
    </source>
</evidence>
<dbReference type="PROSITE" id="PS51294">
    <property type="entry name" value="HTH_MYB"/>
    <property type="match status" value="2"/>
</dbReference>
<evidence type="ECO:0000256" key="7">
    <source>
        <dbReference type="SAM" id="MobiDB-lite"/>
    </source>
</evidence>
<evidence type="ECO:0000256" key="3">
    <source>
        <dbReference type="ARBA" id="ARBA00023015"/>
    </source>
</evidence>
<feature type="domain" description="Myb-like" evidence="8">
    <location>
        <begin position="62"/>
        <end position="112"/>
    </location>
</feature>
<evidence type="ECO:0000313" key="11">
    <source>
        <dbReference type="Proteomes" id="UP001161247"/>
    </source>
</evidence>
<keyword evidence="5" id="KW-0804">Transcription</keyword>
<dbReference type="PROSITE" id="PS50090">
    <property type="entry name" value="MYB_LIKE"/>
    <property type="match status" value="2"/>
</dbReference>
<sequence>MGHHSCCNKQKVKRGLWSPEEDEKLINYISTFGHGCWSTVPRRAGLQRCGKSCRLRWINYLRPDLKRGSFSPQEASLIVELHRVLGNRWAQIAKHLPGRTDNEVKNFWNSSIKKKLIVSSSHRGLSHDLSCSFPTASSCGGDIVSSYEGGFFSTSPPLINANPNFFPISQFDDKFLYTSNNTMPNITPITNSILQGFDHHHANNIIKFDSDLSHFPNSVPPVPVPPPSLIDSSSSYDPSSPWSSVVVGTHQNQNLSAANSLYASSQQAYHDEQDPLMMMRPNGMPTFSEILKGCEISLPSLTTASHHQQEAHPPFLLPSTTTNYPQLHDDQISLPANRLLESMESLVSLLPSSSSSSSLSSSSPSSCSQILMNPSLPSGWVP</sequence>
<keyword evidence="6" id="KW-0539">Nucleus</keyword>
<dbReference type="SMART" id="SM00717">
    <property type="entry name" value="SANT"/>
    <property type="match status" value="2"/>
</dbReference>
<dbReference type="AlphaFoldDB" id="A0AAV1E2R8"/>
<evidence type="ECO:0000256" key="4">
    <source>
        <dbReference type="ARBA" id="ARBA00023125"/>
    </source>
</evidence>
<evidence type="ECO:0000313" key="10">
    <source>
        <dbReference type="EMBL" id="CAI9114357.1"/>
    </source>
</evidence>
<evidence type="ECO:0000256" key="6">
    <source>
        <dbReference type="ARBA" id="ARBA00023242"/>
    </source>
</evidence>
<keyword evidence="11" id="KW-1185">Reference proteome</keyword>
<feature type="region of interest" description="Disordered" evidence="7">
    <location>
        <begin position="351"/>
        <end position="370"/>
    </location>
</feature>
<keyword evidence="4" id="KW-0238">DNA-binding</keyword>
<feature type="domain" description="HTH myb-type" evidence="9">
    <location>
        <begin position="62"/>
        <end position="116"/>
    </location>
</feature>
<dbReference type="InterPro" id="IPR051953">
    <property type="entry name" value="Plant_SW-associated_TFs"/>
</dbReference>
<organism evidence="10 11">
    <name type="scientific">Oldenlandia corymbosa var. corymbosa</name>
    <dbReference type="NCBI Taxonomy" id="529605"/>
    <lineage>
        <taxon>Eukaryota</taxon>
        <taxon>Viridiplantae</taxon>
        <taxon>Streptophyta</taxon>
        <taxon>Embryophyta</taxon>
        <taxon>Tracheophyta</taxon>
        <taxon>Spermatophyta</taxon>
        <taxon>Magnoliopsida</taxon>
        <taxon>eudicotyledons</taxon>
        <taxon>Gunneridae</taxon>
        <taxon>Pentapetalae</taxon>
        <taxon>asterids</taxon>
        <taxon>lamiids</taxon>
        <taxon>Gentianales</taxon>
        <taxon>Rubiaceae</taxon>
        <taxon>Rubioideae</taxon>
        <taxon>Spermacoceae</taxon>
        <taxon>Hedyotis-Oldenlandia complex</taxon>
        <taxon>Oldenlandia</taxon>
    </lineage>
</organism>
<evidence type="ECO:0000259" key="8">
    <source>
        <dbReference type="PROSITE" id="PS50090"/>
    </source>
</evidence>
<dbReference type="PANTHER" id="PTHR47997:SF87">
    <property type="entry name" value="TRANSCRIPTION FACTOR MYB26"/>
    <property type="match status" value="1"/>
</dbReference>
<dbReference type="InterPro" id="IPR001005">
    <property type="entry name" value="SANT/Myb"/>
</dbReference>
<feature type="domain" description="HTH myb-type" evidence="9">
    <location>
        <begin position="9"/>
        <end position="61"/>
    </location>
</feature>
<dbReference type="EMBL" id="OX459124">
    <property type="protein sequence ID" value="CAI9114357.1"/>
    <property type="molecule type" value="Genomic_DNA"/>
</dbReference>
<evidence type="ECO:0000256" key="5">
    <source>
        <dbReference type="ARBA" id="ARBA00023163"/>
    </source>
</evidence>
<dbReference type="InterPro" id="IPR009057">
    <property type="entry name" value="Homeodomain-like_sf"/>
</dbReference>
<dbReference type="GO" id="GO:0003677">
    <property type="term" value="F:DNA binding"/>
    <property type="evidence" value="ECO:0007669"/>
    <property type="project" value="UniProtKB-KW"/>
</dbReference>
<dbReference type="Pfam" id="PF00249">
    <property type="entry name" value="Myb_DNA-binding"/>
    <property type="match status" value="2"/>
</dbReference>
<dbReference type="FunFam" id="1.10.10.60:FF:000140">
    <property type="entry name" value="Myb transcription factor"/>
    <property type="match status" value="1"/>
</dbReference>
<dbReference type="CDD" id="cd00167">
    <property type="entry name" value="SANT"/>
    <property type="match status" value="2"/>
</dbReference>
<comment type="subcellular location">
    <subcellularLocation>
        <location evidence="1">Nucleus</location>
    </subcellularLocation>
</comment>
<dbReference type="InterPro" id="IPR017930">
    <property type="entry name" value="Myb_dom"/>
</dbReference>
<gene>
    <name evidence="10" type="ORF">OLC1_LOCUS21139</name>
</gene>
<dbReference type="GO" id="GO:0005634">
    <property type="term" value="C:nucleus"/>
    <property type="evidence" value="ECO:0007669"/>
    <property type="project" value="UniProtKB-SubCell"/>
</dbReference>
<reference evidence="10" key="1">
    <citation type="submission" date="2023-03" db="EMBL/GenBank/DDBJ databases">
        <authorList>
            <person name="Julca I."/>
        </authorList>
    </citation>
    <scope>NUCLEOTIDE SEQUENCE</scope>
</reference>
<evidence type="ECO:0000259" key="9">
    <source>
        <dbReference type="PROSITE" id="PS51294"/>
    </source>
</evidence>
<dbReference type="SUPFAM" id="SSF46689">
    <property type="entry name" value="Homeodomain-like"/>
    <property type="match status" value="1"/>
</dbReference>
<evidence type="ECO:0000256" key="1">
    <source>
        <dbReference type="ARBA" id="ARBA00004123"/>
    </source>
</evidence>
<dbReference type="FunFam" id="1.10.10.60:FF:000185">
    <property type="entry name" value="MYB transcription factor"/>
    <property type="match status" value="1"/>
</dbReference>
<dbReference type="Gene3D" id="1.10.10.60">
    <property type="entry name" value="Homeodomain-like"/>
    <property type="match status" value="2"/>
</dbReference>
<feature type="domain" description="Myb-like" evidence="8">
    <location>
        <begin position="9"/>
        <end position="61"/>
    </location>
</feature>
<keyword evidence="3" id="KW-0805">Transcription regulation</keyword>
<proteinExistence type="predicted"/>
<feature type="compositionally biased region" description="Low complexity" evidence="7">
    <location>
        <begin position="351"/>
        <end position="368"/>
    </location>
</feature>
<protein>
    <submittedName>
        <fullName evidence="10">OLC1v1015065C1</fullName>
    </submittedName>
</protein>
<dbReference type="PANTHER" id="PTHR47997">
    <property type="entry name" value="MYB DOMAIN PROTEIN 55"/>
    <property type="match status" value="1"/>
</dbReference>